<dbReference type="EMBL" id="RAQI01000002">
    <property type="protein sequence ID" value="RKE91407.1"/>
    <property type="molecule type" value="Genomic_DNA"/>
</dbReference>
<evidence type="ECO:0008006" key="5">
    <source>
        <dbReference type="Google" id="ProtNLM"/>
    </source>
</evidence>
<name>A0A2D0IL48_9GAMM</name>
<reference evidence="1 3" key="1">
    <citation type="journal article" date="2017" name="Nat. Microbiol.">
        <title>Natural product diversity associated with the nematode symbionts Photorhabdus and Xenorhabdus.</title>
        <authorList>
            <person name="Tobias N.J."/>
            <person name="Wolff H."/>
            <person name="Djahanschiri B."/>
            <person name="Grundmann F."/>
            <person name="Kronenwerth M."/>
            <person name="Shi Y.M."/>
            <person name="Simonyi S."/>
            <person name="Grun P."/>
            <person name="Shapiro-Ilan D."/>
            <person name="Pidot S.J."/>
            <person name="Stinear T.P."/>
            <person name="Ebersberger I."/>
            <person name="Bode H.B."/>
        </authorList>
    </citation>
    <scope>NUCLEOTIDE SEQUENCE [LARGE SCALE GENOMIC DNA]</scope>
    <source>
        <strain evidence="1 3">DSM 16337</strain>
    </source>
</reference>
<accession>A0A2D0IL48</accession>
<organism evidence="1 3">
    <name type="scientific">Xenorhabdus ehlersii</name>
    <dbReference type="NCBI Taxonomy" id="290111"/>
    <lineage>
        <taxon>Bacteria</taxon>
        <taxon>Pseudomonadati</taxon>
        <taxon>Pseudomonadota</taxon>
        <taxon>Gammaproteobacteria</taxon>
        <taxon>Enterobacterales</taxon>
        <taxon>Morganellaceae</taxon>
        <taxon>Xenorhabdus</taxon>
    </lineage>
</organism>
<dbReference type="Proteomes" id="UP000283568">
    <property type="component" value="Unassembled WGS sequence"/>
</dbReference>
<dbReference type="OrthoDB" id="6121484at2"/>
<evidence type="ECO:0000313" key="4">
    <source>
        <dbReference type="Proteomes" id="UP000283568"/>
    </source>
</evidence>
<gene>
    <name evidence="2" type="ORF">BDE27_1629</name>
    <name evidence="1" type="ORF">Xehl_03542</name>
</gene>
<evidence type="ECO:0000313" key="2">
    <source>
        <dbReference type="EMBL" id="RKE91407.1"/>
    </source>
</evidence>
<dbReference type="RefSeq" id="WP_099133702.1">
    <property type="nucleotide sequence ID" value="NZ_CAWNOJ010000036.1"/>
</dbReference>
<comment type="caution">
    <text evidence="1">The sequence shown here is derived from an EMBL/GenBank/DDBJ whole genome shotgun (WGS) entry which is preliminary data.</text>
</comment>
<proteinExistence type="predicted"/>
<dbReference type="AlphaFoldDB" id="A0A2D0IL48"/>
<keyword evidence="4" id="KW-1185">Reference proteome</keyword>
<evidence type="ECO:0000313" key="1">
    <source>
        <dbReference type="EMBL" id="PHM22531.1"/>
    </source>
</evidence>
<reference evidence="2 4" key="2">
    <citation type="submission" date="2018-09" db="EMBL/GenBank/DDBJ databases">
        <title>Genomic Encyclopedia of Archaeal and Bacterial Type Strains, Phase II (KMG-II): from individual species to whole genera.</title>
        <authorList>
            <person name="Goeker M."/>
        </authorList>
    </citation>
    <scope>NUCLEOTIDE SEQUENCE [LARGE SCALE GENOMIC DNA]</scope>
    <source>
        <strain evidence="2 4">DSM 16337</strain>
    </source>
</reference>
<sequence length="115" mass="12632">MITQITQSGTLLYGVEHTGRLHHAFTVRLPTMRQSYEALDETESVCGTVDGHAADLHYRMAVVAKCLVTLGTIPAPDITTELLLDQLTSDDFEVLEQAIADVKKKRLLPPNDAAE</sequence>
<dbReference type="Proteomes" id="UP000225605">
    <property type="component" value="Unassembled WGS sequence"/>
</dbReference>
<dbReference type="EMBL" id="NIBT01000024">
    <property type="protein sequence ID" value="PHM22531.1"/>
    <property type="molecule type" value="Genomic_DNA"/>
</dbReference>
<protein>
    <recommendedName>
        <fullName evidence="5">Phage tail assembly protein</fullName>
    </recommendedName>
</protein>
<evidence type="ECO:0000313" key="3">
    <source>
        <dbReference type="Proteomes" id="UP000225605"/>
    </source>
</evidence>